<keyword evidence="3" id="KW-1185">Reference proteome</keyword>
<organism evidence="2 3">
    <name type="scientific">Microcella pacifica</name>
    <dbReference type="NCBI Taxonomy" id="2591847"/>
    <lineage>
        <taxon>Bacteria</taxon>
        <taxon>Bacillati</taxon>
        <taxon>Actinomycetota</taxon>
        <taxon>Actinomycetes</taxon>
        <taxon>Micrococcales</taxon>
        <taxon>Microbacteriaceae</taxon>
        <taxon>Microcella</taxon>
    </lineage>
</organism>
<dbReference type="InterPro" id="IPR014457">
    <property type="entry name" value="UCP010260"/>
</dbReference>
<sequence length="225" mass="24967">MTTDRDGARHEQAVTYAAVGASQAPDLMRYPPEGYRPLEMRGRLGHGIERWEWAVDALLTGGVYRGAGMDVRMSPVEASEAERVYRPVEFDEQGEPVEAAEVGAAEEVFAADGTRHVRPGDVIVVGLSVGERLWLPLPGRVVLLEQDENRVMYAIGTLPGHAFSGEESFTLEREENGSVWLTVRSFARPAAWWGWPMLPGLLLARTLIARRFLRALTVPLTTQDR</sequence>
<name>A0A9E5JNS6_9MICO</name>
<reference evidence="2 3" key="1">
    <citation type="submission" date="2019-06" db="EMBL/GenBank/DDBJ databases">
        <authorList>
            <person name="De-Chao Zhang Q."/>
        </authorList>
    </citation>
    <scope>NUCLEOTIDE SEQUENCE [LARGE SCALE GENOMIC DNA]</scope>
    <source>
        <strain evidence="2 3">KN1116</strain>
    </source>
</reference>
<dbReference type="RefSeq" id="WP_152583062.1">
    <property type="nucleotide sequence ID" value="NZ_VIKT02000004.1"/>
</dbReference>
<reference evidence="2 3" key="2">
    <citation type="submission" date="2020-03" db="EMBL/GenBank/DDBJ databases">
        <title>Chryseoglobus sp. isolated from a deep-sea seamount.</title>
        <authorList>
            <person name="Zhang D.-C."/>
        </authorList>
    </citation>
    <scope>NUCLEOTIDE SEQUENCE [LARGE SCALE GENOMIC DNA]</scope>
    <source>
        <strain evidence="2 3">KN1116</strain>
    </source>
</reference>
<evidence type="ECO:0000313" key="2">
    <source>
        <dbReference type="EMBL" id="NHF62331.1"/>
    </source>
</evidence>
<dbReference type="Pfam" id="PF09348">
    <property type="entry name" value="DUF1990"/>
    <property type="match status" value="2"/>
</dbReference>
<proteinExistence type="predicted"/>
<dbReference type="Proteomes" id="UP000818266">
    <property type="component" value="Unassembled WGS sequence"/>
</dbReference>
<feature type="domain" description="DUF1990" evidence="1">
    <location>
        <begin position="15"/>
        <end position="83"/>
    </location>
</feature>
<dbReference type="EMBL" id="VIKT02000004">
    <property type="protein sequence ID" value="NHF62331.1"/>
    <property type="molecule type" value="Genomic_DNA"/>
</dbReference>
<dbReference type="PIRSF" id="PIRSF010260">
    <property type="entry name" value="UCP010260"/>
    <property type="match status" value="1"/>
</dbReference>
<accession>A0A9E5JNS6</accession>
<dbReference type="InterPro" id="IPR018960">
    <property type="entry name" value="DUF1990"/>
</dbReference>
<evidence type="ECO:0000313" key="3">
    <source>
        <dbReference type="Proteomes" id="UP000818266"/>
    </source>
</evidence>
<gene>
    <name evidence="2" type="ORF">FK219_003585</name>
</gene>
<dbReference type="AlphaFoldDB" id="A0A9E5JNS6"/>
<dbReference type="PANTHER" id="PTHR34202:SF1">
    <property type="entry name" value="UPF0548 PROTEIN"/>
    <property type="match status" value="1"/>
</dbReference>
<feature type="domain" description="DUF1990" evidence="1">
    <location>
        <begin position="107"/>
        <end position="215"/>
    </location>
</feature>
<dbReference type="OrthoDB" id="120660at2"/>
<evidence type="ECO:0000259" key="1">
    <source>
        <dbReference type="Pfam" id="PF09348"/>
    </source>
</evidence>
<dbReference type="PANTHER" id="PTHR34202">
    <property type="entry name" value="UPF0548 PROTEIN"/>
    <property type="match status" value="1"/>
</dbReference>
<comment type="caution">
    <text evidence="2">The sequence shown here is derived from an EMBL/GenBank/DDBJ whole genome shotgun (WGS) entry which is preliminary data.</text>
</comment>
<protein>
    <submittedName>
        <fullName evidence="2">DUF1990 domain-containing protein</fullName>
    </submittedName>
</protein>